<gene>
    <name evidence="11" type="ORF">METZ01_LOCUS512106</name>
</gene>
<organism evidence="11">
    <name type="scientific">marine metagenome</name>
    <dbReference type="NCBI Taxonomy" id="408172"/>
    <lineage>
        <taxon>unclassified sequences</taxon>
        <taxon>metagenomes</taxon>
        <taxon>ecological metagenomes</taxon>
    </lineage>
</organism>
<dbReference type="InterPro" id="IPR027417">
    <property type="entry name" value="P-loop_NTPase"/>
</dbReference>
<evidence type="ECO:0000256" key="4">
    <source>
        <dbReference type="ARBA" id="ARBA00022741"/>
    </source>
</evidence>
<keyword evidence="3" id="KW-0677">Repeat</keyword>
<dbReference type="GO" id="GO:0005737">
    <property type="term" value="C:cytoplasm"/>
    <property type="evidence" value="ECO:0007669"/>
    <property type="project" value="UniProtKB-SubCell"/>
</dbReference>
<evidence type="ECO:0000256" key="1">
    <source>
        <dbReference type="ARBA" id="ARBA00004496"/>
    </source>
</evidence>
<evidence type="ECO:0008006" key="12">
    <source>
        <dbReference type="Google" id="ProtNLM"/>
    </source>
</evidence>
<dbReference type="GO" id="GO:0004518">
    <property type="term" value="F:nuclease activity"/>
    <property type="evidence" value="ECO:0007669"/>
    <property type="project" value="UniProtKB-KW"/>
</dbReference>
<keyword evidence="7" id="KW-0067">ATP-binding</keyword>
<comment type="subcellular location">
    <subcellularLocation>
        <location evidence="1">Cytoplasm</location>
    </subcellularLocation>
</comment>
<evidence type="ECO:0000256" key="9">
    <source>
        <dbReference type="ARBA" id="ARBA00023125"/>
    </source>
</evidence>
<sequence length="76" mass="8399">SDCEKLIHMLHRLVDLGHTVIVIEHNTEILAEADYLVEVGLEGGEHGGIIHYQGTPEGILTIKDSPTAPYLVEKLR</sequence>
<dbReference type="EMBL" id="UINC01228084">
    <property type="protein sequence ID" value="SVE59252.1"/>
    <property type="molecule type" value="Genomic_DNA"/>
</dbReference>
<keyword evidence="2" id="KW-0963">Cytoplasm</keyword>
<dbReference type="PANTHER" id="PTHR43152">
    <property type="entry name" value="UVRABC SYSTEM PROTEIN A"/>
    <property type="match status" value="1"/>
</dbReference>
<dbReference type="PANTHER" id="PTHR43152:SF3">
    <property type="entry name" value="UVRABC SYSTEM PROTEIN A"/>
    <property type="match status" value="1"/>
</dbReference>
<dbReference type="AlphaFoldDB" id="A0A383EQN4"/>
<name>A0A383EQN4_9ZZZZ</name>
<protein>
    <recommendedName>
        <fullName evidence="12">Excinuclease ABC subunit A</fullName>
    </recommendedName>
</protein>
<dbReference type="Gene3D" id="3.40.50.300">
    <property type="entry name" value="P-loop containing nucleotide triphosphate hydrolases"/>
    <property type="match status" value="1"/>
</dbReference>
<evidence type="ECO:0000256" key="7">
    <source>
        <dbReference type="ARBA" id="ARBA00022840"/>
    </source>
</evidence>
<accession>A0A383EQN4</accession>
<evidence type="ECO:0000256" key="6">
    <source>
        <dbReference type="ARBA" id="ARBA00022769"/>
    </source>
</evidence>
<keyword evidence="5" id="KW-0227">DNA damage</keyword>
<evidence type="ECO:0000256" key="5">
    <source>
        <dbReference type="ARBA" id="ARBA00022763"/>
    </source>
</evidence>
<dbReference type="GO" id="GO:0006281">
    <property type="term" value="P:DNA repair"/>
    <property type="evidence" value="ECO:0007669"/>
    <property type="project" value="UniProtKB-KW"/>
</dbReference>
<feature type="non-terminal residue" evidence="11">
    <location>
        <position position="1"/>
    </location>
</feature>
<dbReference type="SUPFAM" id="SSF52540">
    <property type="entry name" value="P-loop containing nucleoside triphosphate hydrolases"/>
    <property type="match status" value="1"/>
</dbReference>
<evidence type="ECO:0000256" key="8">
    <source>
        <dbReference type="ARBA" id="ARBA00022881"/>
    </source>
</evidence>
<proteinExistence type="predicted"/>
<dbReference type="GO" id="GO:0005524">
    <property type="term" value="F:ATP binding"/>
    <property type="evidence" value="ECO:0007669"/>
    <property type="project" value="UniProtKB-KW"/>
</dbReference>
<keyword evidence="6" id="KW-0228">DNA excision</keyword>
<evidence type="ECO:0000313" key="11">
    <source>
        <dbReference type="EMBL" id="SVE59252.1"/>
    </source>
</evidence>
<evidence type="ECO:0000256" key="10">
    <source>
        <dbReference type="ARBA" id="ARBA00023204"/>
    </source>
</evidence>
<reference evidence="11" key="1">
    <citation type="submission" date="2018-05" db="EMBL/GenBank/DDBJ databases">
        <authorList>
            <person name="Lanie J.A."/>
            <person name="Ng W.-L."/>
            <person name="Kazmierczak K.M."/>
            <person name="Andrzejewski T.M."/>
            <person name="Davidsen T.M."/>
            <person name="Wayne K.J."/>
            <person name="Tettelin H."/>
            <person name="Glass J.I."/>
            <person name="Rusch D."/>
            <person name="Podicherti R."/>
            <person name="Tsui H.-C.T."/>
            <person name="Winkler M.E."/>
        </authorList>
    </citation>
    <scope>NUCLEOTIDE SEQUENCE</scope>
</reference>
<keyword evidence="10" id="KW-0234">DNA repair</keyword>
<keyword evidence="9" id="KW-0238">DNA-binding</keyword>
<evidence type="ECO:0000256" key="2">
    <source>
        <dbReference type="ARBA" id="ARBA00022490"/>
    </source>
</evidence>
<evidence type="ECO:0000256" key="3">
    <source>
        <dbReference type="ARBA" id="ARBA00022737"/>
    </source>
</evidence>
<dbReference type="GO" id="GO:0003677">
    <property type="term" value="F:DNA binding"/>
    <property type="evidence" value="ECO:0007669"/>
    <property type="project" value="UniProtKB-KW"/>
</dbReference>
<keyword evidence="4" id="KW-0547">Nucleotide-binding</keyword>
<keyword evidence="8" id="KW-0267">Excision nuclease</keyword>